<dbReference type="PANTHER" id="PTHR11360">
    <property type="entry name" value="MONOCARBOXYLATE TRANSPORTER"/>
    <property type="match status" value="1"/>
</dbReference>
<feature type="transmembrane region" description="Helical" evidence="1">
    <location>
        <begin position="343"/>
        <end position="365"/>
    </location>
</feature>
<keyword evidence="1" id="KW-1133">Transmembrane helix</keyword>
<dbReference type="GO" id="GO:0008028">
    <property type="term" value="F:monocarboxylic acid transmembrane transporter activity"/>
    <property type="evidence" value="ECO:0007669"/>
    <property type="project" value="TreeGrafter"/>
</dbReference>
<dbReference type="InterPro" id="IPR036259">
    <property type="entry name" value="MFS_trans_sf"/>
</dbReference>
<accession>A0AA88XK39</accession>
<dbReference type="AlphaFoldDB" id="A0AA88XK39"/>
<keyword evidence="3" id="KW-1185">Reference proteome</keyword>
<feature type="transmembrane region" description="Helical" evidence="1">
    <location>
        <begin position="215"/>
        <end position="237"/>
    </location>
</feature>
<feature type="transmembrane region" description="Helical" evidence="1">
    <location>
        <begin position="279"/>
        <end position="297"/>
    </location>
</feature>
<feature type="transmembrane region" description="Helical" evidence="1">
    <location>
        <begin position="145"/>
        <end position="162"/>
    </location>
</feature>
<feature type="transmembrane region" description="Helical" evidence="1">
    <location>
        <begin position="112"/>
        <end position="133"/>
    </location>
</feature>
<proteinExistence type="predicted"/>
<evidence type="ECO:0000313" key="3">
    <source>
        <dbReference type="Proteomes" id="UP001186944"/>
    </source>
</evidence>
<comment type="caution">
    <text evidence="2">The sequence shown here is derived from an EMBL/GenBank/DDBJ whole genome shotgun (WGS) entry which is preliminary data.</text>
</comment>
<dbReference type="Pfam" id="PF07690">
    <property type="entry name" value="MFS_1"/>
    <property type="match status" value="1"/>
</dbReference>
<evidence type="ECO:0000313" key="2">
    <source>
        <dbReference type="EMBL" id="KAK3087229.1"/>
    </source>
</evidence>
<keyword evidence="1" id="KW-0812">Transmembrane</keyword>
<feature type="transmembrane region" description="Helical" evidence="1">
    <location>
        <begin position="55"/>
        <end position="73"/>
    </location>
</feature>
<dbReference type="EMBL" id="VSWD01000011">
    <property type="protein sequence ID" value="KAK3087229.1"/>
    <property type="molecule type" value="Genomic_DNA"/>
</dbReference>
<reference evidence="2" key="1">
    <citation type="submission" date="2019-08" db="EMBL/GenBank/DDBJ databases">
        <title>The improved chromosome-level genome for the pearl oyster Pinctada fucata martensii using PacBio sequencing and Hi-C.</title>
        <authorList>
            <person name="Zheng Z."/>
        </authorList>
    </citation>
    <scope>NUCLEOTIDE SEQUENCE</scope>
    <source>
        <strain evidence="2">ZZ-2019</strain>
        <tissue evidence="2">Adductor muscle</tissue>
    </source>
</reference>
<sequence>MAVYKDTSHDGPCSELFTITVSSDLTENKYECEEKRNTAGLISGSIISRFGEGKSLAFGTILSSTGLAVSSFAESIPFLVGSIGFVGGFGFSFIYIASFSIIPAYFEERQKFLALGIIGIGAGIGGLFFPVFLERLLVTYHWKEVMLFISGMMLNIMVFAMIDNSTQRFKFMKSNRKLSVPNLEEVTKQCVDNQSRTAKSSVTTRIKFILMDKTFICFAIAMMLALPVFNTTLIFLIDFFVSNGIPRSTAVWLHSGLNIASLISRPLPGFLARCPRIPILAPPICCIFTGMIVMFVLPSVEDLSYFILLACIFGVCFGGIISVISVTTLAIIGQENYASAFGILMSGVGVTHVIAGPVSGKIIYINSV</sequence>
<feature type="transmembrane region" description="Helical" evidence="1">
    <location>
        <begin position="303"/>
        <end position="331"/>
    </location>
</feature>
<name>A0AA88XK39_PINIB</name>
<dbReference type="InterPro" id="IPR011701">
    <property type="entry name" value="MFS"/>
</dbReference>
<dbReference type="SUPFAM" id="SSF103473">
    <property type="entry name" value="MFS general substrate transporter"/>
    <property type="match status" value="1"/>
</dbReference>
<protein>
    <submittedName>
        <fullName evidence="2">Uncharacterized protein</fullName>
    </submittedName>
</protein>
<feature type="transmembrane region" description="Helical" evidence="1">
    <location>
        <begin position="79"/>
        <end position="105"/>
    </location>
</feature>
<evidence type="ECO:0000256" key="1">
    <source>
        <dbReference type="SAM" id="Phobius"/>
    </source>
</evidence>
<organism evidence="2 3">
    <name type="scientific">Pinctada imbricata</name>
    <name type="common">Atlantic pearl-oyster</name>
    <name type="synonym">Pinctada martensii</name>
    <dbReference type="NCBI Taxonomy" id="66713"/>
    <lineage>
        <taxon>Eukaryota</taxon>
        <taxon>Metazoa</taxon>
        <taxon>Spiralia</taxon>
        <taxon>Lophotrochozoa</taxon>
        <taxon>Mollusca</taxon>
        <taxon>Bivalvia</taxon>
        <taxon>Autobranchia</taxon>
        <taxon>Pteriomorphia</taxon>
        <taxon>Pterioida</taxon>
        <taxon>Pterioidea</taxon>
        <taxon>Pteriidae</taxon>
        <taxon>Pinctada</taxon>
    </lineage>
</organism>
<keyword evidence="1" id="KW-0472">Membrane</keyword>
<dbReference type="InterPro" id="IPR050327">
    <property type="entry name" value="Proton-linked_MCT"/>
</dbReference>
<dbReference type="Gene3D" id="1.20.1250.20">
    <property type="entry name" value="MFS general substrate transporter like domains"/>
    <property type="match status" value="1"/>
</dbReference>
<gene>
    <name evidence="2" type="ORF">FSP39_003343</name>
</gene>
<dbReference type="PANTHER" id="PTHR11360:SF284">
    <property type="entry name" value="EG:103B4.3 PROTEIN-RELATED"/>
    <property type="match status" value="1"/>
</dbReference>
<dbReference type="Proteomes" id="UP001186944">
    <property type="component" value="Unassembled WGS sequence"/>
</dbReference>